<sequence>MPTSIRERLLQEIINRLSPLAQAEGAQIKRSPTTAISRDASPALLLFPEAESIAQRANDRIERHLIVRLVAMARETSGEAAEVIADRLQVAAHAALFADVNFGGLCIGLQQLDCEWDIEDADATVAAIPTRYQVTYRTLVHDLTAQG</sequence>
<dbReference type="EMBL" id="AP022853">
    <property type="protein sequence ID" value="BCB28244.1"/>
    <property type="molecule type" value="Genomic_DNA"/>
</dbReference>
<evidence type="ECO:0000313" key="2">
    <source>
        <dbReference type="Proteomes" id="UP000502260"/>
    </source>
</evidence>
<accession>A0A6F8VEY7</accession>
<dbReference type="RefSeq" id="WP_173067290.1">
    <property type="nucleotide sequence ID" value="NZ_AP022853.1"/>
</dbReference>
<dbReference type="AlphaFoldDB" id="A0A6F8VEY7"/>
<name>A0A6F8VEY7_9PROT</name>
<organism evidence="1 2">
    <name type="scientific">Sulfurimicrobium lacus</name>
    <dbReference type="NCBI Taxonomy" id="2715678"/>
    <lineage>
        <taxon>Bacteria</taxon>
        <taxon>Pseudomonadati</taxon>
        <taxon>Pseudomonadota</taxon>
        <taxon>Betaproteobacteria</taxon>
        <taxon>Nitrosomonadales</taxon>
        <taxon>Sulfuricellaceae</taxon>
        <taxon>Sulfurimicrobium</taxon>
    </lineage>
</organism>
<dbReference type="Proteomes" id="UP000502260">
    <property type="component" value="Chromosome"/>
</dbReference>
<gene>
    <name evidence="1" type="ORF">SKTS_31300</name>
</gene>
<keyword evidence="2" id="KW-1185">Reference proteome</keyword>
<evidence type="ECO:0000313" key="1">
    <source>
        <dbReference type="EMBL" id="BCB28244.1"/>
    </source>
</evidence>
<reference evidence="2" key="1">
    <citation type="submission" date="2020-03" db="EMBL/GenBank/DDBJ databases">
        <title>Complete genome sequence of sulfur-oxidizing bacterium skT11.</title>
        <authorList>
            <person name="Kanda M."/>
            <person name="Kojima H."/>
            <person name="Fukui M."/>
        </authorList>
    </citation>
    <scope>NUCLEOTIDE SEQUENCE [LARGE SCALE GENOMIC DNA]</scope>
    <source>
        <strain evidence="2">skT11</strain>
    </source>
</reference>
<protein>
    <submittedName>
        <fullName evidence="1">Uncharacterized protein</fullName>
    </submittedName>
</protein>
<dbReference type="KEGG" id="slac:SKTS_31300"/>
<proteinExistence type="predicted"/>